<dbReference type="InterPro" id="IPR000056">
    <property type="entry name" value="Ribul_P_3_epim-like"/>
</dbReference>
<feature type="binding site" evidence="10 14">
    <location>
        <position position="21"/>
    </location>
    <ligand>
        <name>substrate</name>
    </ligand>
</feature>
<protein>
    <recommendedName>
        <fullName evidence="7 10">Ribulose-phosphate 3-epimerase</fullName>
        <ecNumber evidence="7 10">5.1.3.1</ecNumber>
    </recommendedName>
</protein>
<dbReference type="NCBIfam" id="TIGR01163">
    <property type="entry name" value="rpe"/>
    <property type="match status" value="1"/>
</dbReference>
<feature type="active site" description="Proton acceptor" evidence="10 12">
    <location>
        <position position="47"/>
    </location>
</feature>
<evidence type="ECO:0000256" key="8">
    <source>
        <dbReference type="ARBA" id="ARBA00022723"/>
    </source>
</evidence>
<feature type="binding site" evidence="14">
    <location>
        <position position="190"/>
    </location>
    <ligand>
        <name>substrate</name>
    </ligand>
</feature>
<evidence type="ECO:0000256" key="10">
    <source>
        <dbReference type="HAMAP-Rule" id="MF_02227"/>
    </source>
</evidence>
<feature type="active site" description="Proton donor" evidence="10 12">
    <location>
        <position position="188"/>
    </location>
</feature>
<keyword evidence="13" id="KW-0862">Zinc</keyword>
<comment type="cofactor">
    <cofactor evidence="10 13">
        <name>a divalent metal cation</name>
        <dbReference type="ChEBI" id="CHEBI:60240"/>
    </cofactor>
    <text evidence="10 13">Binds 1 divalent metal cation per subunit.</text>
</comment>
<feature type="binding site" evidence="10 13">
    <location>
        <position position="188"/>
    </location>
    <ligand>
        <name>a divalent metal cation</name>
        <dbReference type="ChEBI" id="CHEBI:60240"/>
    </ligand>
</feature>
<dbReference type="HOGENOM" id="CLU_054856_2_1_0"/>
<dbReference type="EMBL" id="CM001377">
    <property type="protein sequence ID" value="EHM09347.1"/>
    <property type="molecule type" value="Genomic_DNA"/>
</dbReference>
<name>H0UNE0_9BACT</name>
<evidence type="ECO:0000256" key="9">
    <source>
        <dbReference type="ARBA" id="ARBA00023235"/>
    </source>
</evidence>
<dbReference type="CDD" id="cd00429">
    <property type="entry name" value="RPE"/>
    <property type="match status" value="1"/>
</dbReference>
<proteinExistence type="inferred from homology"/>
<accession>H0UNE0</accession>
<evidence type="ECO:0000313" key="15">
    <source>
        <dbReference type="EMBL" id="EHM09347.1"/>
    </source>
</evidence>
<keyword evidence="13" id="KW-0170">Cobalt</keyword>
<evidence type="ECO:0000256" key="13">
    <source>
        <dbReference type="PIRSR" id="PIRSR001461-2"/>
    </source>
</evidence>
<feature type="binding site" evidence="10 13">
    <location>
        <position position="47"/>
    </location>
    <ligand>
        <name>a divalent metal cation</name>
        <dbReference type="ChEBI" id="CHEBI:60240"/>
    </ligand>
</feature>
<evidence type="ECO:0000256" key="2">
    <source>
        <dbReference type="ARBA" id="ARBA00001936"/>
    </source>
</evidence>
<feature type="binding site" evidence="10 13">
    <location>
        <position position="45"/>
    </location>
    <ligand>
        <name>a divalent metal cation</name>
        <dbReference type="ChEBI" id="CHEBI:60240"/>
    </ligand>
</feature>
<comment type="cofactor">
    <cofactor evidence="4">
        <name>Zn(2+)</name>
        <dbReference type="ChEBI" id="CHEBI:29105"/>
    </cofactor>
</comment>
<feature type="binding site" evidence="10 13">
    <location>
        <position position="79"/>
    </location>
    <ligand>
        <name>a divalent metal cation</name>
        <dbReference type="ChEBI" id="CHEBI:60240"/>
    </ligand>
</feature>
<evidence type="ECO:0000256" key="11">
    <source>
        <dbReference type="PIRNR" id="PIRNR001461"/>
    </source>
</evidence>
<dbReference type="OrthoDB" id="1645589at2"/>
<evidence type="ECO:0000256" key="4">
    <source>
        <dbReference type="ARBA" id="ARBA00001947"/>
    </source>
</evidence>
<evidence type="ECO:0000256" key="1">
    <source>
        <dbReference type="ARBA" id="ARBA00001782"/>
    </source>
</evidence>
<dbReference type="EC" id="5.1.3.1" evidence="7 10"/>
<evidence type="ECO:0000256" key="7">
    <source>
        <dbReference type="ARBA" id="ARBA00013188"/>
    </source>
</evidence>
<evidence type="ECO:0000313" key="16">
    <source>
        <dbReference type="Proteomes" id="UP000005730"/>
    </source>
</evidence>
<evidence type="ECO:0000256" key="14">
    <source>
        <dbReference type="PIRSR" id="PIRSR001461-3"/>
    </source>
</evidence>
<evidence type="ECO:0000256" key="12">
    <source>
        <dbReference type="PIRSR" id="PIRSR001461-1"/>
    </source>
</evidence>
<dbReference type="GO" id="GO:0046872">
    <property type="term" value="F:metal ion binding"/>
    <property type="evidence" value="ECO:0007669"/>
    <property type="project" value="UniProtKB-UniRule"/>
</dbReference>
<dbReference type="SUPFAM" id="SSF51366">
    <property type="entry name" value="Ribulose-phoshate binding barrel"/>
    <property type="match status" value="1"/>
</dbReference>
<dbReference type="GO" id="GO:0006098">
    <property type="term" value="P:pentose-phosphate shunt"/>
    <property type="evidence" value="ECO:0007669"/>
    <property type="project" value="UniProtKB-UniRule"/>
</dbReference>
<feature type="binding site" evidence="10 14">
    <location>
        <begin position="155"/>
        <end position="158"/>
    </location>
    <ligand>
        <name>substrate</name>
    </ligand>
</feature>
<sequence length="232" mass="24954">MAGPVSVGAVRGMGRALLAPSLLSADLMNVKGSVEALGGAWDWLHVDVMDGHFVPNITFGPGFVRSLRRGFPDAFLDVHLMADAPEDFVEDFASAGADLMCVHVEASRHLHRLLSSIREAGVMVGLAVNPATPVEWTFPVLHMVDLVLVMSVNPGFGGQKFIPETMNKTLELFRRREAEKLEFLIEMDGGIGEDNCRELVRNGCDVLVAGSAVLGAKDPGEAASRIMSMLGR</sequence>
<evidence type="ECO:0000256" key="5">
    <source>
        <dbReference type="ARBA" id="ARBA00001954"/>
    </source>
</evidence>
<comment type="cofactor">
    <cofactor evidence="3">
        <name>Co(2+)</name>
        <dbReference type="ChEBI" id="CHEBI:48828"/>
    </cofactor>
</comment>
<organism evidence="15 16">
    <name type="scientific">Thermanaerovibrio velox DSM 12556</name>
    <dbReference type="NCBI Taxonomy" id="926567"/>
    <lineage>
        <taxon>Bacteria</taxon>
        <taxon>Thermotogati</taxon>
        <taxon>Synergistota</taxon>
        <taxon>Synergistia</taxon>
        <taxon>Synergistales</taxon>
        <taxon>Synergistaceae</taxon>
        <taxon>Thermanaerovibrio</taxon>
    </lineage>
</organism>
<dbReference type="PIRSF" id="PIRSF001461">
    <property type="entry name" value="RPE"/>
    <property type="match status" value="1"/>
</dbReference>
<keyword evidence="16" id="KW-1185">Reference proteome</keyword>
<dbReference type="AlphaFoldDB" id="H0UNE0"/>
<dbReference type="STRING" id="926567.TheveDRAFT_0160"/>
<reference evidence="15 16" key="1">
    <citation type="submission" date="2011-10" db="EMBL/GenBank/DDBJ databases">
        <title>The Noncontiguous Finished genome of Thermanaerovibrio velox DSM 12556.</title>
        <authorList>
            <consortium name="US DOE Joint Genome Institute (JGI-PGF)"/>
            <person name="Lucas S."/>
            <person name="Copeland A."/>
            <person name="Lapidus A."/>
            <person name="Glavina del Rio T."/>
            <person name="Dalin E."/>
            <person name="Tice H."/>
            <person name="Bruce D."/>
            <person name="Goodwin L."/>
            <person name="Pitluck S."/>
            <person name="Peters L."/>
            <person name="Mikhailova N."/>
            <person name="Teshima H."/>
            <person name="Kyrpides N."/>
            <person name="Mavromatis K."/>
            <person name="Ivanova N."/>
            <person name="Markowitz V."/>
            <person name="Cheng J.-F."/>
            <person name="Hugenholtz P."/>
            <person name="Woyke T."/>
            <person name="Wu D."/>
            <person name="Spring S."/>
            <person name="Brambilla E.-M."/>
            <person name="Klenk H.-P."/>
            <person name="Eisen J.A."/>
        </authorList>
    </citation>
    <scope>NUCLEOTIDE SEQUENCE [LARGE SCALE GENOMIC DNA]</scope>
    <source>
        <strain evidence="15 16">DSM 12556</strain>
    </source>
</reference>
<dbReference type="Pfam" id="PF00834">
    <property type="entry name" value="Ribul_P_3_epim"/>
    <property type="match status" value="1"/>
</dbReference>
<dbReference type="GO" id="GO:0005737">
    <property type="term" value="C:cytoplasm"/>
    <property type="evidence" value="ECO:0007669"/>
    <property type="project" value="UniProtKB-ARBA"/>
</dbReference>
<dbReference type="RefSeq" id="WP_006582840.1">
    <property type="nucleotide sequence ID" value="NZ_CM001377.1"/>
</dbReference>
<feature type="binding site" evidence="10 14">
    <location>
        <begin position="210"/>
        <end position="211"/>
    </location>
    <ligand>
        <name>substrate</name>
    </ligand>
</feature>
<comment type="similarity">
    <text evidence="6 10 11">Belongs to the ribulose-phosphate 3-epimerase family.</text>
</comment>
<dbReference type="Proteomes" id="UP000005730">
    <property type="component" value="Chromosome"/>
</dbReference>
<comment type="cofactor">
    <cofactor evidence="5">
        <name>Fe(2+)</name>
        <dbReference type="ChEBI" id="CHEBI:29033"/>
    </cofactor>
</comment>
<keyword evidence="13" id="KW-0464">Manganese</keyword>
<dbReference type="InterPro" id="IPR026019">
    <property type="entry name" value="Ribul_P_3_epim"/>
</dbReference>
<gene>
    <name evidence="10" type="primary">rpe</name>
    <name evidence="15" type="ORF">TheveDRAFT_0160</name>
</gene>
<keyword evidence="9 10" id="KW-0413">Isomerase</keyword>
<dbReference type="InterPro" id="IPR013785">
    <property type="entry name" value="Aldolase_TIM"/>
</dbReference>
<evidence type="ECO:0000256" key="3">
    <source>
        <dbReference type="ARBA" id="ARBA00001941"/>
    </source>
</evidence>
<dbReference type="GO" id="GO:0019323">
    <property type="term" value="P:pentose catabolic process"/>
    <property type="evidence" value="ECO:0007669"/>
    <property type="project" value="UniProtKB-UniRule"/>
</dbReference>
<dbReference type="GO" id="GO:0004750">
    <property type="term" value="F:D-ribulose-phosphate 3-epimerase activity"/>
    <property type="evidence" value="ECO:0007669"/>
    <property type="project" value="UniProtKB-UniRule"/>
</dbReference>
<dbReference type="InterPro" id="IPR011060">
    <property type="entry name" value="RibuloseP-bd_barrel"/>
</dbReference>
<dbReference type="FunFam" id="3.20.20.70:FF:000004">
    <property type="entry name" value="Ribulose-phosphate 3-epimerase"/>
    <property type="match status" value="1"/>
</dbReference>
<feature type="binding site" evidence="10">
    <location>
        <begin position="188"/>
        <end position="190"/>
    </location>
    <ligand>
        <name>substrate</name>
    </ligand>
</feature>
<comment type="catalytic activity">
    <reaction evidence="1 10 11">
        <text>D-ribulose 5-phosphate = D-xylulose 5-phosphate</text>
        <dbReference type="Rhea" id="RHEA:13677"/>
        <dbReference type="ChEBI" id="CHEBI:57737"/>
        <dbReference type="ChEBI" id="CHEBI:58121"/>
        <dbReference type="EC" id="5.1.3.1"/>
    </reaction>
</comment>
<keyword evidence="10 11" id="KW-0119">Carbohydrate metabolism</keyword>
<dbReference type="PROSITE" id="PS01085">
    <property type="entry name" value="RIBUL_P_3_EPIMER_1"/>
    <property type="match status" value="1"/>
</dbReference>
<evidence type="ECO:0000256" key="6">
    <source>
        <dbReference type="ARBA" id="ARBA00009541"/>
    </source>
</evidence>
<feature type="binding site" evidence="10 14">
    <location>
        <position position="79"/>
    </location>
    <ligand>
        <name>substrate</name>
    </ligand>
</feature>
<keyword evidence="8 10" id="KW-0479">Metal-binding</keyword>
<dbReference type="eggNOG" id="COG0036">
    <property type="taxonomic scope" value="Bacteria"/>
</dbReference>
<comment type="function">
    <text evidence="10">Catalyzes the reversible epimerization of D-ribulose 5-phosphate to D-xylulose 5-phosphate.</text>
</comment>
<comment type="pathway">
    <text evidence="10">Carbohydrate degradation.</text>
</comment>
<dbReference type="HAMAP" id="MF_02227">
    <property type="entry name" value="RPE"/>
    <property type="match status" value="1"/>
</dbReference>
<dbReference type="NCBIfam" id="NF004076">
    <property type="entry name" value="PRK05581.1-4"/>
    <property type="match status" value="1"/>
</dbReference>
<dbReference type="PANTHER" id="PTHR11749">
    <property type="entry name" value="RIBULOSE-5-PHOSPHATE-3-EPIMERASE"/>
    <property type="match status" value="1"/>
</dbReference>
<dbReference type="Gene3D" id="3.20.20.70">
    <property type="entry name" value="Aldolase class I"/>
    <property type="match status" value="1"/>
</dbReference>
<comment type="cofactor">
    <cofactor evidence="2">
        <name>Mn(2+)</name>
        <dbReference type="ChEBI" id="CHEBI:29035"/>
    </cofactor>
</comment>